<dbReference type="EMBL" id="MT153460">
    <property type="protein sequence ID" value="QMP82245.1"/>
    <property type="molecule type" value="Viral_cRNA"/>
</dbReference>
<evidence type="ECO:0000313" key="1">
    <source>
        <dbReference type="EMBL" id="QMP82245.1"/>
    </source>
</evidence>
<reference evidence="1" key="1">
    <citation type="journal article" date="2019" name="PLoS Pathog.">
        <title>Re-assessing the diversity of negative strand RNA viruses in insects.</title>
        <authorList>
            <person name="Kafer S."/>
            <person name="Paraskevopoulou S."/>
            <person name="Zirkel F."/>
            <person name="Wieseke N."/>
            <person name="Donath A."/>
            <person name="Petersen M."/>
            <person name="Jones T.C."/>
            <person name="Liu S."/>
            <person name="Zhou X."/>
            <person name="Middendorf M."/>
            <person name="Junglen S."/>
            <person name="Misof B."/>
            <person name="Drosten C."/>
        </authorList>
    </citation>
    <scope>NUCLEOTIDE SEQUENCE</scope>
    <source>
        <strain evidence="1">OKIAV236</strain>
    </source>
</reference>
<reference evidence="1" key="2">
    <citation type="submission" date="2020-03" db="EMBL/GenBank/DDBJ databases">
        <authorList>
            <person name="Kafer S."/>
            <person name="Paraskevopoulou S."/>
            <person name="Zirkel F."/>
            <person name="Wieseke N."/>
            <person name="Donath A."/>
            <person name="Petersen M."/>
            <person name="Jones T.C."/>
            <person name="Liu S."/>
            <person name="Zhou X."/>
            <person name="Middendorf M."/>
            <person name="Junglen S."/>
            <person name="Misof B."/>
            <person name="Drosten C."/>
        </authorList>
    </citation>
    <scope>NUCLEOTIDE SEQUENCE</scope>
    <source>
        <strain evidence="1">OKIAV236</strain>
    </source>
</reference>
<sequence length="129" mass="14574">MYLPCKIFIDKINTNKLGFVINKCSNRTYVEQQTLCSCGAIYIIPIIDNTDLTSFIVKFKTNSNLESKLTFVVNNHSISFPELSKKISSAYSVDNKEVDHILSKILRIYNNGSTDYNPICEGCLCCTLD</sequence>
<organism evidence="1">
    <name type="scientific">Coleopteran phasma-related virus OKIAV236</name>
    <dbReference type="NCBI Taxonomy" id="2746310"/>
    <lineage>
        <taxon>Viruses</taxon>
        <taxon>Riboviria</taxon>
        <taxon>Orthornavirae</taxon>
        <taxon>Negarnaviricota</taxon>
        <taxon>Polyploviricotina</taxon>
        <taxon>Bunyaviricetes</taxon>
        <taxon>Elliovirales</taxon>
        <taxon>Phasmaviridae</taxon>
    </lineage>
</organism>
<proteinExistence type="predicted"/>
<accession>A0A7D7FLU1</accession>
<protein>
    <submittedName>
        <fullName evidence="1">Uncharacterized protein</fullName>
    </submittedName>
</protein>
<name>A0A7D7FLU1_9VIRU</name>